<evidence type="ECO:0000259" key="1">
    <source>
        <dbReference type="Pfam" id="PF00535"/>
    </source>
</evidence>
<proteinExistence type="predicted"/>
<feature type="domain" description="Glycosyltransferase 2-like" evidence="1">
    <location>
        <begin position="6"/>
        <end position="118"/>
    </location>
</feature>
<name>A0A2H0BV68_9BACT</name>
<dbReference type="EMBL" id="PCSZ01000020">
    <property type="protein sequence ID" value="PIP60878.1"/>
    <property type="molecule type" value="Genomic_DNA"/>
</dbReference>
<dbReference type="PANTHER" id="PTHR48090:SF7">
    <property type="entry name" value="RFBJ PROTEIN"/>
    <property type="match status" value="1"/>
</dbReference>
<dbReference type="Pfam" id="PF00535">
    <property type="entry name" value="Glycos_transf_2"/>
    <property type="match status" value="1"/>
</dbReference>
<dbReference type="SUPFAM" id="SSF53448">
    <property type="entry name" value="Nucleotide-diphospho-sugar transferases"/>
    <property type="match status" value="1"/>
</dbReference>
<protein>
    <recommendedName>
        <fullName evidence="1">Glycosyltransferase 2-like domain-containing protein</fullName>
    </recommendedName>
</protein>
<gene>
    <name evidence="2" type="ORF">COX00_00870</name>
</gene>
<dbReference type="InterPro" id="IPR001173">
    <property type="entry name" value="Glyco_trans_2-like"/>
</dbReference>
<dbReference type="Proteomes" id="UP000231581">
    <property type="component" value="Unassembled WGS sequence"/>
</dbReference>
<evidence type="ECO:0000313" key="2">
    <source>
        <dbReference type="EMBL" id="PIP60878.1"/>
    </source>
</evidence>
<dbReference type="CDD" id="cd04179">
    <property type="entry name" value="DPM_DPG-synthase_like"/>
    <property type="match status" value="1"/>
</dbReference>
<evidence type="ECO:0000313" key="3">
    <source>
        <dbReference type="Proteomes" id="UP000231581"/>
    </source>
</evidence>
<dbReference type="Gene3D" id="3.90.550.10">
    <property type="entry name" value="Spore Coat Polysaccharide Biosynthesis Protein SpsA, Chain A"/>
    <property type="match status" value="1"/>
</dbReference>
<comment type="caution">
    <text evidence="2">The sequence shown here is derived from an EMBL/GenBank/DDBJ whole genome shotgun (WGS) entry which is preliminary data.</text>
</comment>
<reference evidence="2 3" key="1">
    <citation type="submission" date="2017-09" db="EMBL/GenBank/DDBJ databases">
        <title>Depth-based differentiation of microbial function through sediment-hosted aquifers and enrichment of novel symbionts in the deep terrestrial subsurface.</title>
        <authorList>
            <person name="Probst A.J."/>
            <person name="Ladd B."/>
            <person name="Jarett J.K."/>
            <person name="Geller-Mcgrath D.E."/>
            <person name="Sieber C.M."/>
            <person name="Emerson J.B."/>
            <person name="Anantharaman K."/>
            <person name="Thomas B.C."/>
            <person name="Malmstrom R."/>
            <person name="Stieglmeier M."/>
            <person name="Klingl A."/>
            <person name="Woyke T."/>
            <person name="Ryan C.M."/>
            <person name="Banfield J.F."/>
        </authorList>
    </citation>
    <scope>NUCLEOTIDE SEQUENCE [LARGE SCALE GENOMIC DNA]</scope>
    <source>
        <strain evidence="2">CG22_combo_CG10-13_8_21_14_all_47_17</strain>
    </source>
</reference>
<dbReference type="AlphaFoldDB" id="A0A2H0BV68"/>
<dbReference type="InterPro" id="IPR029044">
    <property type="entry name" value="Nucleotide-diphossugar_trans"/>
</dbReference>
<accession>A0A2H0BV68</accession>
<organism evidence="2 3">
    <name type="scientific">Candidatus Uhrbacteria bacterium CG22_combo_CG10-13_8_21_14_all_47_17</name>
    <dbReference type="NCBI Taxonomy" id="1975041"/>
    <lineage>
        <taxon>Bacteria</taxon>
        <taxon>Candidatus Uhriibacteriota</taxon>
    </lineage>
</organism>
<dbReference type="InterPro" id="IPR050256">
    <property type="entry name" value="Glycosyltransferase_2"/>
</dbReference>
<sequence length="225" mass="24425">MKVAAVMPAYFEEPRIAEAVLGVFPYVDAVIVVDDGSEDGTAEQARTTEATVLRHSLNRGQGAALRTGTEAALALGADIIVHIDADGQHDPEAIASLTKPILSGHADIVFGSRFLGMEAEGMPVTRKALLMAARQFNALVLGVSRKVSDPQSGFRAMSADAARLIDFQQDRMAHCSEILRLVTRSGLRWQEVPTRIRYTEDTLAKGQKPTDAFKIVWQLIIGAFH</sequence>
<dbReference type="PANTHER" id="PTHR48090">
    <property type="entry name" value="UNDECAPRENYL-PHOSPHATE 4-DEOXY-4-FORMAMIDO-L-ARABINOSE TRANSFERASE-RELATED"/>
    <property type="match status" value="1"/>
</dbReference>